<sequence>MLSARNAVLYLGFSLIFAAHPWLLESSLISQEEPDSTEVNVQYQEPTKEEWLDEYQGFLEDSVDGVPNDYSYAQDRFDVLTVKERKDFALLSSLLYSVHDTSVDIFETFQLVNKRIDEINNMTTPDLIESSMDKQLAGAALDEEYFPVLVELVDEYRSLLHEAKEILVTLPEPEQLMLEYIMDQHLTELQQMEPYFGPAAQHSHVILAPLAKETFTDGLQRRG</sequence>
<comment type="caution">
    <text evidence="2">The sequence shown here is derived from an EMBL/GenBank/DDBJ whole genome shotgun (WGS) entry which is preliminary data.</text>
</comment>
<protein>
    <submittedName>
        <fullName evidence="2">Uncharacterized protein</fullName>
    </submittedName>
</protein>
<proteinExistence type="predicted"/>
<keyword evidence="1" id="KW-0732">Signal</keyword>
<gene>
    <name evidence="2" type="ORF">BV898_11214</name>
</gene>
<organism evidence="2 3">
    <name type="scientific">Hypsibius exemplaris</name>
    <name type="common">Freshwater tardigrade</name>
    <dbReference type="NCBI Taxonomy" id="2072580"/>
    <lineage>
        <taxon>Eukaryota</taxon>
        <taxon>Metazoa</taxon>
        <taxon>Ecdysozoa</taxon>
        <taxon>Tardigrada</taxon>
        <taxon>Eutardigrada</taxon>
        <taxon>Parachela</taxon>
        <taxon>Hypsibioidea</taxon>
        <taxon>Hypsibiidae</taxon>
        <taxon>Hypsibius</taxon>
    </lineage>
</organism>
<dbReference type="AlphaFoldDB" id="A0A1W0WHB3"/>
<feature type="chain" id="PRO_5011986279" evidence="1">
    <location>
        <begin position="19"/>
        <end position="223"/>
    </location>
</feature>
<reference evidence="3" key="1">
    <citation type="submission" date="2017-01" db="EMBL/GenBank/DDBJ databases">
        <title>Comparative genomics of anhydrobiosis in the tardigrade Hypsibius dujardini.</title>
        <authorList>
            <person name="Yoshida Y."/>
            <person name="Koutsovoulos G."/>
            <person name="Laetsch D."/>
            <person name="Stevens L."/>
            <person name="Kumar S."/>
            <person name="Horikawa D."/>
            <person name="Ishino K."/>
            <person name="Komine S."/>
            <person name="Tomita M."/>
            <person name="Blaxter M."/>
            <person name="Arakawa K."/>
        </authorList>
    </citation>
    <scope>NUCLEOTIDE SEQUENCE [LARGE SCALE GENOMIC DNA]</scope>
    <source>
        <strain evidence="3">Z151</strain>
    </source>
</reference>
<evidence type="ECO:0000256" key="1">
    <source>
        <dbReference type="SAM" id="SignalP"/>
    </source>
</evidence>
<accession>A0A1W0WHB3</accession>
<keyword evidence="3" id="KW-1185">Reference proteome</keyword>
<feature type="signal peptide" evidence="1">
    <location>
        <begin position="1"/>
        <end position="18"/>
    </location>
</feature>
<evidence type="ECO:0000313" key="3">
    <source>
        <dbReference type="Proteomes" id="UP000192578"/>
    </source>
</evidence>
<evidence type="ECO:0000313" key="2">
    <source>
        <dbReference type="EMBL" id="OQV14595.1"/>
    </source>
</evidence>
<dbReference type="Proteomes" id="UP000192578">
    <property type="component" value="Unassembled WGS sequence"/>
</dbReference>
<name>A0A1W0WHB3_HYPEX</name>
<dbReference type="EMBL" id="MTYJ01000102">
    <property type="protein sequence ID" value="OQV14595.1"/>
    <property type="molecule type" value="Genomic_DNA"/>
</dbReference>